<feature type="compositionally biased region" description="Low complexity" evidence="1">
    <location>
        <begin position="110"/>
        <end position="122"/>
    </location>
</feature>
<evidence type="ECO:0000256" key="2">
    <source>
        <dbReference type="SAM" id="Phobius"/>
    </source>
</evidence>
<dbReference type="AlphaFoldDB" id="A0AAV4F3W4"/>
<reference evidence="3 4" key="1">
    <citation type="journal article" date="2021" name="Elife">
        <title>Chloroplast acquisition without the gene transfer in kleptoplastic sea slugs, Plakobranchus ocellatus.</title>
        <authorList>
            <person name="Maeda T."/>
            <person name="Takahashi S."/>
            <person name="Yoshida T."/>
            <person name="Shimamura S."/>
            <person name="Takaki Y."/>
            <person name="Nagai Y."/>
            <person name="Toyoda A."/>
            <person name="Suzuki Y."/>
            <person name="Arimoto A."/>
            <person name="Ishii H."/>
            <person name="Satoh N."/>
            <person name="Nishiyama T."/>
            <person name="Hasebe M."/>
            <person name="Maruyama T."/>
            <person name="Minagawa J."/>
            <person name="Obokata J."/>
            <person name="Shigenobu S."/>
        </authorList>
    </citation>
    <scope>NUCLEOTIDE SEQUENCE [LARGE SCALE GENOMIC DNA]</scope>
</reference>
<feature type="compositionally biased region" description="Basic and acidic residues" evidence="1">
    <location>
        <begin position="162"/>
        <end position="181"/>
    </location>
</feature>
<keyword evidence="2" id="KW-0812">Transmembrane</keyword>
<feature type="compositionally biased region" description="Low complexity" evidence="1">
    <location>
        <begin position="133"/>
        <end position="161"/>
    </location>
</feature>
<evidence type="ECO:0000313" key="3">
    <source>
        <dbReference type="EMBL" id="GFR67674.1"/>
    </source>
</evidence>
<organism evidence="3 4">
    <name type="scientific">Elysia marginata</name>
    <dbReference type="NCBI Taxonomy" id="1093978"/>
    <lineage>
        <taxon>Eukaryota</taxon>
        <taxon>Metazoa</taxon>
        <taxon>Spiralia</taxon>
        <taxon>Lophotrochozoa</taxon>
        <taxon>Mollusca</taxon>
        <taxon>Gastropoda</taxon>
        <taxon>Heterobranchia</taxon>
        <taxon>Euthyneura</taxon>
        <taxon>Panpulmonata</taxon>
        <taxon>Sacoglossa</taxon>
        <taxon>Placobranchoidea</taxon>
        <taxon>Plakobranchidae</taxon>
        <taxon>Elysia</taxon>
    </lineage>
</organism>
<accession>A0AAV4F3W4</accession>
<dbReference type="EMBL" id="BMAT01011158">
    <property type="protein sequence ID" value="GFR67674.1"/>
    <property type="molecule type" value="Genomic_DNA"/>
</dbReference>
<protein>
    <submittedName>
        <fullName evidence="3">Uncharacterized protein</fullName>
    </submittedName>
</protein>
<dbReference type="Proteomes" id="UP000762676">
    <property type="component" value="Unassembled WGS sequence"/>
</dbReference>
<feature type="transmembrane region" description="Helical" evidence="2">
    <location>
        <begin position="76"/>
        <end position="95"/>
    </location>
</feature>
<gene>
    <name evidence="3" type="ORF">ElyMa_005589100</name>
</gene>
<keyword evidence="2" id="KW-0472">Membrane</keyword>
<evidence type="ECO:0000256" key="1">
    <source>
        <dbReference type="SAM" id="MobiDB-lite"/>
    </source>
</evidence>
<sequence>MEDAIFLSSDRVTPPSLMTRHILSSNDVIRRCNFAHIKFCSDAGCDVVTGICLGCLKGFQGDLCLEKIDFIPMENYIPAVFFSCILVALIVGFTCSAENIFHEKKDTDDTTAAATSTTTTTSEDVELSRSSGESTVSEMRKSSSVSASSSNTTKSAKTSRSGRSEHGAQDTEERNRLRHGSDVGVARSDTSV</sequence>
<keyword evidence="2" id="KW-1133">Transmembrane helix</keyword>
<feature type="region of interest" description="Disordered" evidence="1">
    <location>
        <begin position="106"/>
        <end position="192"/>
    </location>
</feature>
<keyword evidence="4" id="KW-1185">Reference proteome</keyword>
<evidence type="ECO:0000313" key="4">
    <source>
        <dbReference type="Proteomes" id="UP000762676"/>
    </source>
</evidence>
<name>A0AAV4F3W4_9GAST</name>
<comment type="caution">
    <text evidence="3">The sequence shown here is derived from an EMBL/GenBank/DDBJ whole genome shotgun (WGS) entry which is preliminary data.</text>
</comment>
<proteinExistence type="predicted"/>